<dbReference type="EMBL" id="CP043550">
    <property type="protein sequence ID" value="QEO57565.1"/>
    <property type="molecule type" value="Genomic_DNA"/>
</dbReference>
<reference evidence="1 2" key="1">
    <citation type="submission" date="2019-09" db="EMBL/GenBank/DDBJ databases">
        <title>Complete genome sequence of Francisella marina E103-15.</title>
        <authorList>
            <person name="Tekedar H.C."/>
            <person name="Griffin M.J."/>
            <person name="Waldbieser G.C."/>
            <person name="Soto E."/>
        </authorList>
    </citation>
    <scope>NUCLEOTIDE SEQUENCE [LARGE SCALE GENOMIC DNA]</scope>
    <source>
        <strain evidence="1 2">E103-15</strain>
    </source>
</reference>
<keyword evidence="2" id="KW-1185">Reference proteome</keyword>
<evidence type="ECO:0000313" key="2">
    <source>
        <dbReference type="Proteomes" id="UP000322509"/>
    </source>
</evidence>
<gene>
    <name evidence="1" type="ORF">F0R74_06755</name>
</gene>
<sequence>MSNKDNKQLEKELRQLTKKFKKLSNKNVYVGVNKEKLSKEAYGNGVSVLEVAHFHEFGHGNNPRRSFLYDTFEVKKQELMKGVKVELKEFLDNEKANANNTLSRVGERAKDLVLEAFETEGFGKWQEHSETTVKNKVAKGSTDPKILQDTGTLKQNISYVIKKR</sequence>
<name>A0ABX5ZH82_9GAMM</name>
<dbReference type="Proteomes" id="UP000322509">
    <property type="component" value="Chromosome"/>
</dbReference>
<organism evidence="1 2">
    <name type="scientific">Francisella marina</name>
    <dbReference type="NCBI Taxonomy" id="2249302"/>
    <lineage>
        <taxon>Bacteria</taxon>
        <taxon>Pseudomonadati</taxon>
        <taxon>Pseudomonadota</taxon>
        <taxon>Gammaproteobacteria</taxon>
        <taxon>Thiotrichales</taxon>
        <taxon>Francisellaceae</taxon>
        <taxon>Francisella</taxon>
    </lineage>
</organism>
<proteinExistence type="predicted"/>
<dbReference type="RefSeq" id="WP_149368745.1">
    <property type="nucleotide sequence ID" value="NZ_CP043550.1"/>
</dbReference>
<protein>
    <submittedName>
        <fullName evidence="1">Uncharacterized protein</fullName>
    </submittedName>
</protein>
<accession>A0ABX5ZH82</accession>
<evidence type="ECO:0000313" key="1">
    <source>
        <dbReference type="EMBL" id="QEO57565.1"/>
    </source>
</evidence>